<dbReference type="Proteomes" id="UP001630127">
    <property type="component" value="Unassembled WGS sequence"/>
</dbReference>
<keyword evidence="2" id="KW-0132">Cell division</keyword>
<comment type="similarity">
    <text evidence="1">Belongs to the cyclin family. Cyclin U/P subfamily.</text>
</comment>
<name>A0ABD3B3R4_9GENT</name>
<dbReference type="AlphaFoldDB" id="A0ABD3B3R4"/>
<dbReference type="PANTHER" id="PTHR15615">
    <property type="match status" value="1"/>
</dbReference>
<reference evidence="4 5" key="1">
    <citation type="submission" date="2024-11" db="EMBL/GenBank/DDBJ databases">
        <title>A near-complete genome assembly of Cinchona calisaya.</title>
        <authorList>
            <person name="Lian D.C."/>
            <person name="Zhao X.W."/>
            <person name="Wei L."/>
        </authorList>
    </citation>
    <scope>NUCLEOTIDE SEQUENCE [LARGE SCALE GENOMIC DNA]</scope>
    <source>
        <tissue evidence="4">Nenye</tissue>
    </source>
</reference>
<dbReference type="PANTHER" id="PTHR15615:SF80">
    <property type="entry name" value="CYCLIN"/>
    <property type="match status" value="1"/>
</dbReference>
<evidence type="ECO:0000313" key="5">
    <source>
        <dbReference type="Proteomes" id="UP001630127"/>
    </source>
</evidence>
<gene>
    <name evidence="4" type="ORF">ACH5RR_001455</name>
</gene>
<evidence type="ECO:0008006" key="6">
    <source>
        <dbReference type="Google" id="ProtNLM"/>
    </source>
</evidence>
<dbReference type="EMBL" id="JBJUIK010000001">
    <property type="protein sequence ID" value="KAL3538089.1"/>
    <property type="molecule type" value="Genomic_DNA"/>
</dbReference>
<sequence length="221" mass="25367">MGRRALNCRSFEQKNCSNTREWQDYENGASEPPRILAILASTLEKTILKNEKLLKASHEKKDVVTIFHGSRAPTLSIRQYIERIFKYANCSPSCFVVAYVYMETFLRRTNGHLTSLNVHRLLITSFMLAVKFLEDECYNNVYYAKVGGITTAEINRLEMKLLVAVDFRLHVSIQTFDHFCFQLEEEAAREKSRIERPFRLCGLGKSFTNKDGSSFASTTPG</sequence>
<dbReference type="SUPFAM" id="SSF47954">
    <property type="entry name" value="Cyclin-like"/>
    <property type="match status" value="1"/>
</dbReference>
<accession>A0ABD3B3R4</accession>
<organism evidence="4 5">
    <name type="scientific">Cinchona calisaya</name>
    <dbReference type="NCBI Taxonomy" id="153742"/>
    <lineage>
        <taxon>Eukaryota</taxon>
        <taxon>Viridiplantae</taxon>
        <taxon>Streptophyta</taxon>
        <taxon>Embryophyta</taxon>
        <taxon>Tracheophyta</taxon>
        <taxon>Spermatophyta</taxon>
        <taxon>Magnoliopsida</taxon>
        <taxon>eudicotyledons</taxon>
        <taxon>Gunneridae</taxon>
        <taxon>Pentapetalae</taxon>
        <taxon>asterids</taxon>
        <taxon>lamiids</taxon>
        <taxon>Gentianales</taxon>
        <taxon>Rubiaceae</taxon>
        <taxon>Cinchonoideae</taxon>
        <taxon>Cinchoneae</taxon>
        <taxon>Cinchona</taxon>
    </lineage>
</organism>
<proteinExistence type="inferred from homology"/>
<keyword evidence="3" id="KW-0131">Cell cycle</keyword>
<dbReference type="InterPro" id="IPR036915">
    <property type="entry name" value="Cyclin-like_sf"/>
</dbReference>
<protein>
    <recommendedName>
        <fullName evidence="6">Cyclin</fullName>
    </recommendedName>
</protein>
<dbReference type="GO" id="GO:0051301">
    <property type="term" value="P:cell division"/>
    <property type="evidence" value="ECO:0007669"/>
    <property type="project" value="UniProtKB-KW"/>
</dbReference>
<dbReference type="Pfam" id="PF08613">
    <property type="entry name" value="Cyclin"/>
    <property type="match status" value="1"/>
</dbReference>
<evidence type="ECO:0000256" key="1">
    <source>
        <dbReference type="ARBA" id="ARBA00007215"/>
    </source>
</evidence>
<keyword evidence="5" id="KW-1185">Reference proteome</keyword>
<dbReference type="InterPro" id="IPR013922">
    <property type="entry name" value="Cyclin_PHO80-like"/>
</dbReference>
<evidence type="ECO:0000313" key="4">
    <source>
        <dbReference type="EMBL" id="KAL3538089.1"/>
    </source>
</evidence>
<evidence type="ECO:0000256" key="3">
    <source>
        <dbReference type="ARBA" id="ARBA00023306"/>
    </source>
</evidence>
<evidence type="ECO:0000256" key="2">
    <source>
        <dbReference type="ARBA" id="ARBA00022618"/>
    </source>
</evidence>
<dbReference type="Gene3D" id="1.10.472.10">
    <property type="entry name" value="Cyclin-like"/>
    <property type="match status" value="1"/>
</dbReference>
<comment type="caution">
    <text evidence="4">The sequence shown here is derived from an EMBL/GenBank/DDBJ whole genome shotgun (WGS) entry which is preliminary data.</text>
</comment>